<dbReference type="NCBIfam" id="TIGR02532">
    <property type="entry name" value="IV_pilin_GFxxxE"/>
    <property type="match status" value="1"/>
</dbReference>
<dbReference type="InterPro" id="IPR012902">
    <property type="entry name" value="N_methyl_site"/>
</dbReference>
<dbReference type="SUPFAM" id="SSF54523">
    <property type="entry name" value="Pili subunits"/>
    <property type="match status" value="1"/>
</dbReference>
<dbReference type="Proteomes" id="UP000288051">
    <property type="component" value="Unassembled WGS sequence"/>
</dbReference>
<evidence type="ECO:0000256" key="3">
    <source>
        <dbReference type="ARBA" id="ARBA00022764"/>
    </source>
</evidence>
<dbReference type="RefSeq" id="WP_126201393.1">
    <property type="nucleotide sequence ID" value="NZ_PELY01000029.1"/>
</dbReference>
<dbReference type="InterPro" id="IPR045584">
    <property type="entry name" value="Pilin-like"/>
</dbReference>
<evidence type="ECO:0000313" key="6">
    <source>
        <dbReference type="EMBL" id="RTH28291.1"/>
    </source>
</evidence>
<keyword evidence="5" id="KW-1133">Transmembrane helix</keyword>
<dbReference type="AlphaFoldDB" id="A0A430S3B0"/>
<dbReference type="Proteomes" id="UP000287306">
    <property type="component" value="Unassembled WGS sequence"/>
</dbReference>
<dbReference type="Pfam" id="PF07963">
    <property type="entry name" value="N_methyl"/>
    <property type="match status" value="1"/>
</dbReference>
<evidence type="ECO:0000256" key="4">
    <source>
        <dbReference type="ARBA" id="ARBA00023237"/>
    </source>
</evidence>
<name>A0A430S3B0_THESC</name>
<evidence type="ECO:0000256" key="5">
    <source>
        <dbReference type="SAM" id="Phobius"/>
    </source>
</evidence>
<keyword evidence="5" id="KW-0472">Membrane</keyword>
<keyword evidence="3" id="KW-0574">Periplasm</keyword>
<evidence type="ECO:0000256" key="1">
    <source>
        <dbReference type="ARBA" id="ARBA00004203"/>
    </source>
</evidence>
<proteinExistence type="predicted"/>
<evidence type="ECO:0000313" key="8">
    <source>
        <dbReference type="Proteomes" id="UP000287306"/>
    </source>
</evidence>
<organism evidence="6 8">
    <name type="scientific">Thermus scotoductus</name>
    <dbReference type="NCBI Taxonomy" id="37636"/>
    <lineage>
        <taxon>Bacteria</taxon>
        <taxon>Thermotogati</taxon>
        <taxon>Deinococcota</taxon>
        <taxon>Deinococci</taxon>
        <taxon>Thermales</taxon>
        <taxon>Thermaceae</taxon>
        <taxon>Thermus</taxon>
    </lineage>
</organism>
<keyword evidence="5" id="KW-0812">Transmembrane</keyword>
<dbReference type="EMBL" id="PELZ01000063">
    <property type="protein sequence ID" value="RTH39107.1"/>
    <property type="molecule type" value="Genomic_DNA"/>
</dbReference>
<accession>A0A430S3B0</accession>
<feature type="transmembrane region" description="Helical" evidence="5">
    <location>
        <begin position="20"/>
        <end position="40"/>
    </location>
</feature>
<dbReference type="EMBL" id="PELY01000029">
    <property type="protein sequence ID" value="RTH28291.1"/>
    <property type="molecule type" value="Genomic_DNA"/>
</dbReference>
<protein>
    <submittedName>
        <fullName evidence="6">Prepilin-type cleavage/methylation domain-containing protein</fullName>
    </submittedName>
</protein>
<comment type="caution">
    <text evidence="6">The sequence shown here is derived from an EMBL/GenBank/DDBJ whole genome shotgun (WGS) entry which is preliminary data.</text>
</comment>
<sequence length="131" mass="14134">MKTPFGEGLGKQGLTLVEVLVALAILALLGPVVGAFIAYLNTNTRAELQSQAVTLAQERLEALRLQNPQALPSSGCVTESVSRRSRTFTVQTCYCSQANLCGPGARFIEVRVYVEGESNPVYRVATVFTQL</sequence>
<evidence type="ECO:0000256" key="2">
    <source>
        <dbReference type="ARBA" id="ARBA00004418"/>
    </source>
</evidence>
<gene>
    <name evidence="7" type="ORF">CSW37_02875</name>
    <name evidence="6" type="ORF">CSW38_01350</name>
</gene>
<dbReference type="GO" id="GO:0042597">
    <property type="term" value="C:periplasmic space"/>
    <property type="evidence" value="ECO:0007669"/>
    <property type="project" value="UniProtKB-SubCell"/>
</dbReference>
<evidence type="ECO:0000313" key="9">
    <source>
        <dbReference type="Proteomes" id="UP000288051"/>
    </source>
</evidence>
<evidence type="ECO:0000313" key="7">
    <source>
        <dbReference type="EMBL" id="RTH39107.1"/>
    </source>
</evidence>
<dbReference type="GO" id="GO:0009279">
    <property type="term" value="C:cell outer membrane"/>
    <property type="evidence" value="ECO:0007669"/>
    <property type="project" value="UniProtKB-SubCell"/>
</dbReference>
<comment type="subcellular location">
    <subcellularLocation>
        <location evidence="1">Cell outer membrane</location>
        <topology evidence="1">Single-pass membrane protein</topology>
    </subcellularLocation>
    <subcellularLocation>
        <location evidence="2">Periplasm</location>
    </subcellularLocation>
</comment>
<keyword evidence="4" id="KW-0998">Cell outer membrane</keyword>
<reference evidence="8 9" key="1">
    <citation type="journal article" date="2019" name="Extremophiles">
        <title>Biogeography of thermophiles and predominance of Thermus scotoductus in domestic water heaters.</title>
        <authorList>
            <person name="Wilpiszeski R.L."/>
            <person name="Zhang Z."/>
            <person name="House C.H."/>
        </authorList>
    </citation>
    <scope>NUCLEOTIDE SEQUENCE [LARGE SCALE GENOMIC DNA]</scope>
    <source>
        <strain evidence="7 9">24_S24</strain>
        <strain evidence="6 8">25_S25</strain>
    </source>
</reference>